<reference evidence="6" key="3">
    <citation type="submission" date="2025-08" db="UniProtKB">
        <authorList>
            <consortium name="Ensembl"/>
        </authorList>
    </citation>
    <scope>IDENTIFICATION</scope>
</reference>
<dbReference type="GO" id="GO:0051726">
    <property type="term" value="P:regulation of cell cycle"/>
    <property type="evidence" value="ECO:0007669"/>
    <property type="project" value="InterPro"/>
</dbReference>
<evidence type="ECO:0000313" key="6">
    <source>
        <dbReference type="Ensembl" id="ENSPSIP00000001596.1"/>
    </source>
</evidence>
<evidence type="ECO:0000256" key="2">
    <source>
        <dbReference type="ARBA" id="ARBA00022771"/>
    </source>
</evidence>
<reference evidence="6" key="4">
    <citation type="submission" date="2025-09" db="UniProtKB">
        <authorList>
            <consortium name="Ensembl"/>
        </authorList>
    </citation>
    <scope>IDENTIFICATION</scope>
</reference>
<dbReference type="GO" id="GO:0008270">
    <property type="term" value="F:zinc ion binding"/>
    <property type="evidence" value="ECO:0007669"/>
    <property type="project" value="UniProtKB-KW"/>
</dbReference>
<keyword evidence="3" id="KW-0862">Zinc</keyword>
<evidence type="ECO:0000256" key="3">
    <source>
        <dbReference type="ARBA" id="ARBA00022833"/>
    </source>
</evidence>
<dbReference type="STRING" id="13735.ENSPSIP00000001596"/>
<dbReference type="GO" id="GO:0010468">
    <property type="term" value="P:regulation of gene expression"/>
    <property type="evidence" value="ECO:0007669"/>
    <property type="project" value="TreeGrafter"/>
</dbReference>
<dbReference type="PIRSF" id="PIRSF006748">
    <property type="entry name" value="p53_MDM_2/4"/>
    <property type="match status" value="1"/>
</dbReference>
<dbReference type="SUPFAM" id="SSF47592">
    <property type="entry name" value="SWIB/MDM2 domain"/>
    <property type="match status" value="1"/>
</dbReference>
<evidence type="ECO:0000256" key="4">
    <source>
        <dbReference type="SAM" id="MobiDB-lite"/>
    </source>
</evidence>
<dbReference type="PROSITE" id="PS51925">
    <property type="entry name" value="SWIB_MDM2"/>
    <property type="match status" value="1"/>
</dbReference>
<dbReference type="OMA" id="HIINCAN"/>
<dbReference type="GO" id="GO:0016567">
    <property type="term" value="P:protein ubiquitination"/>
    <property type="evidence" value="ECO:0007669"/>
    <property type="project" value="TreeGrafter"/>
</dbReference>
<dbReference type="GO" id="GO:0002039">
    <property type="term" value="F:p53 binding"/>
    <property type="evidence" value="ECO:0007669"/>
    <property type="project" value="TreeGrafter"/>
</dbReference>
<accession>K7F0N6</accession>
<feature type="compositionally biased region" description="Polar residues" evidence="4">
    <location>
        <begin position="1"/>
        <end position="13"/>
    </location>
</feature>
<evidence type="ECO:0000259" key="5">
    <source>
        <dbReference type="PROSITE" id="PS51925"/>
    </source>
</evidence>
<keyword evidence="2" id="KW-0863">Zinc-finger</keyword>
<evidence type="ECO:0000313" key="7">
    <source>
        <dbReference type="Proteomes" id="UP000007267"/>
    </source>
</evidence>
<reference evidence="7" key="2">
    <citation type="journal article" date="2013" name="Nat. Genet.">
        <title>The draft genomes of soft-shell turtle and green sea turtle yield insights into the development and evolution of the turtle-specific body plan.</title>
        <authorList>
            <person name="Wang Z."/>
            <person name="Pascual-Anaya J."/>
            <person name="Zadissa A."/>
            <person name="Li W."/>
            <person name="Niimura Y."/>
            <person name="Huang Z."/>
            <person name="Li C."/>
            <person name="White S."/>
            <person name="Xiong Z."/>
            <person name="Fang D."/>
            <person name="Wang B."/>
            <person name="Ming Y."/>
            <person name="Chen Y."/>
            <person name="Zheng Y."/>
            <person name="Kuraku S."/>
            <person name="Pignatelli M."/>
            <person name="Herrero J."/>
            <person name="Beal K."/>
            <person name="Nozawa M."/>
            <person name="Li Q."/>
            <person name="Wang J."/>
            <person name="Zhang H."/>
            <person name="Yu L."/>
            <person name="Shigenobu S."/>
            <person name="Wang J."/>
            <person name="Liu J."/>
            <person name="Flicek P."/>
            <person name="Searle S."/>
            <person name="Wang J."/>
            <person name="Kuratani S."/>
            <person name="Yin Y."/>
            <person name="Aken B."/>
            <person name="Zhang G."/>
            <person name="Irie N."/>
        </authorList>
    </citation>
    <scope>NUCLEOTIDE SEQUENCE [LARGE SCALE GENOMIC DNA]</scope>
    <source>
        <strain evidence="7">Daiwa-1</strain>
    </source>
</reference>
<dbReference type="GeneTree" id="ENSGT00530000063539"/>
<dbReference type="InterPro" id="IPR003121">
    <property type="entry name" value="SWIB_MDM2_domain"/>
</dbReference>
<feature type="region of interest" description="Disordered" evidence="4">
    <location>
        <begin position="1"/>
        <end position="23"/>
    </location>
</feature>
<dbReference type="InterPro" id="IPR036885">
    <property type="entry name" value="SWIB_MDM2_dom_sf"/>
</dbReference>
<dbReference type="PANTHER" id="PTHR46858:SF13">
    <property type="entry name" value="E3 UBIQUITIN-PROTEIN LIGASE MDM2"/>
    <property type="match status" value="1"/>
</dbReference>
<dbReference type="Ensembl" id="ENSPSIT00000001600.1">
    <property type="protein sequence ID" value="ENSPSIP00000001596.1"/>
    <property type="gene ID" value="ENSPSIG00000001600.1"/>
</dbReference>
<sequence>MCNTKMSARSDNPASPPGKEEALVKQKPPLWELLKFAGAHKDTFTMKEVIFYIGQYIMSEQLYDEKEQHIINCANYLLGDLFGVLSFSAKEPKIVYAMISRNLTAVSREENETRINLKKTMFLRNPCKIN</sequence>
<dbReference type="EMBL" id="AGCU01170170">
    <property type="status" value="NOT_ANNOTATED_CDS"/>
    <property type="molecule type" value="Genomic_DNA"/>
</dbReference>
<name>K7F0N6_PELSI</name>
<organism evidence="6 7">
    <name type="scientific">Pelodiscus sinensis</name>
    <name type="common">Chinese softshell turtle</name>
    <name type="synonym">Trionyx sinensis</name>
    <dbReference type="NCBI Taxonomy" id="13735"/>
    <lineage>
        <taxon>Eukaryota</taxon>
        <taxon>Metazoa</taxon>
        <taxon>Chordata</taxon>
        <taxon>Craniata</taxon>
        <taxon>Vertebrata</taxon>
        <taxon>Euteleostomi</taxon>
        <taxon>Archelosauria</taxon>
        <taxon>Testudinata</taxon>
        <taxon>Testudines</taxon>
        <taxon>Cryptodira</taxon>
        <taxon>Trionychia</taxon>
        <taxon>Trionychidae</taxon>
        <taxon>Pelodiscus</taxon>
    </lineage>
</organism>
<dbReference type="PANTHER" id="PTHR46858">
    <property type="entry name" value="OS05G0521000 PROTEIN"/>
    <property type="match status" value="1"/>
</dbReference>
<keyword evidence="1" id="KW-0479">Metal-binding</keyword>
<dbReference type="AlphaFoldDB" id="K7F0N6"/>
<dbReference type="GO" id="GO:0043066">
    <property type="term" value="P:negative regulation of apoptotic process"/>
    <property type="evidence" value="ECO:0007669"/>
    <property type="project" value="InterPro"/>
</dbReference>
<dbReference type="GO" id="GO:0005634">
    <property type="term" value="C:nucleus"/>
    <property type="evidence" value="ECO:0007669"/>
    <property type="project" value="InterPro"/>
</dbReference>
<dbReference type="Proteomes" id="UP000007267">
    <property type="component" value="Unassembled WGS sequence"/>
</dbReference>
<dbReference type="InterPro" id="IPR016495">
    <property type="entry name" value="p53_neg-reg_MDM_2/4"/>
</dbReference>
<reference evidence="7" key="1">
    <citation type="submission" date="2011-10" db="EMBL/GenBank/DDBJ databases">
        <authorList>
            <consortium name="Soft-shell Turtle Genome Consortium"/>
        </authorList>
    </citation>
    <scope>NUCLEOTIDE SEQUENCE [LARGE SCALE GENOMIC DNA]</scope>
    <source>
        <strain evidence="7">Daiwa-1</strain>
    </source>
</reference>
<dbReference type="eggNOG" id="ENOG502QQNV">
    <property type="taxonomic scope" value="Eukaryota"/>
</dbReference>
<dbReference type="GO" id="GO:0061630">
    <property type="term" value="F:ubiquitin protein ligase activity"/>
    <property type="evidence" value="ECO:0007669"/>
    <property type="project" value="TreeGrafter"/>
</dbReference>
<proteinExistence type="predicted"/>
<dbReference type="Pfam" id="PF02201">
    <property type="entry name" value="SWIB"/>
    <property type="match status" value="1"/>
</dbReference>
<dbReference type="Gene3D" id="1.10.245.10">
    <property type="entry name" value="SWIB/MDM2 domain"/>
    <property type="match status" value="1"/>
</dbReference>
<dbReference type="HOGENOM" id="CLU_1937452_0_0_1"/>
<evidence type="ECO:0000256" key="1">
    <source>
        <dbReference type="ARBA" id="ARBA00022723"/>
    </source>
</evidence>
<keyword evidence="7" id="KW-1185">Reference proteome</keyword>
<feature type="domain" description="DM2" evidence="5">
    <location>
        <begin position="22"/>
        <end position="105"/>
    </location>
</feature>
<protein>
    <recommendedName>
        <fullName evidence="5">DM2 domain-containing protein</fullName>
    </recommendedName>
</protein>